<evidence type="ECO:0000256" key="3">
    <source>
        <dbReference type="ARBA" id="ARBA00023164"/>
    </source>
</evidence>
<accession>A0A833L2C6</accession>
<keyword evidence="3" id="KW-0314">Glutamate biosynthesis</keyword>
<evidence type="ECO:0000259" key="5">
    <source>
        <dbReference type="Pfam" id="PF07992"/>
    </source>
</evidence>
<dbReference type="GO" id="GO:0016639">
    <property type="term" value="F:oxidoreductase activity, acting on the CH-NH2 group of donors, NAD or NADP as acceptor"/>
    <property type="evidence" value="ECO:0007669"/>
    <property type="project" value="InterPro"/>
</dbReference>
<organism evidence="7 8">
    <name type="scientific">Candidatus Saganbacteria bacterium</name>
    <dbReference type="NCBI Taxonomy" id="2575572"/>
    <lineage>
        <taxon>Bacteria</taxon>
        <taxon>Bacillati</taxon>
        <taxon>Saganbacteria</taxon>
    </lineage>
</organism>
<dbReference type="InterPro" id="IPR028261">
    <property type="entry name" value="DPD_II"/>
</dbReference>
<evidence type="ECO:0000259" key="6">
    <source>
        <dbReference type="Pfam" id="PF14691"/>
    </source>
</evidence>
<dbReference type="Pfam" id="PF14691">
    <property type="entry name" value="Fer4_20"/>
    <property type="match status" value="1"/>
</dbReference>
<dbReference type="PANTHER" id="PTHR43100">
    <property type="entry name" value="GLUTAMATE SYNTHASE [NADPH] SMALL CHAIN"/>
    <property type="match status" value="1"/>
</dbReference>
<dbReference type="SUPFAM" id="SSF51971">
    <property type="entry name" value="Nucleotide-binding domain"/>
    <property type="match status" value="2"/>
</dbReference>
<dbReference type="GO" id="GO:0051536">
    <property type="term" value="F:iron-sulfur cluster binding"/>
    <property type="evidence" value="ECO:0007669"/>
    <property type="project" value="InterPro"/>
</dbReference>
<keyword evidence="1" id="KW-0028">Amino-acid biosynthesis</keyword>
<sequence>MGNPKGFIKYSRKKTEYRPSCERIKDYDLVFKHRAEADSKEQASRCMDCGTPFCHWGCPLANYIPEWNDYNSFGFWKKAYQLLSQTNNLPEITGRVCPALCEFACVLGINDDPVTIRENELSIIEYAFKKEWVRPNPPKIRTGKKVAIIGSGPAGISCAAQLNQKGHTAVVFEKDKKIGGLMRYGIPDFKLEKSILDRRIEILKEEGIIFKTGINVDIQSGKILEEYDAVCYAGGCRTPRDLKVKGRELDGIHFALEYLSQTNKIISGEQIKNEIEVCGKKVVVIGGGDTGSDCVGTANRQGVASVVQLELLPKPPEKRLESQPWPKYPNLLKNTSSHEEGCGRKWSVMTKEFIGKGTNISGLRCVLVDCDLKEIPGSEFAIEADVVLLALGFLSPEKMGFTSENVFVAGDARRGQSLIVWAIQEGRSAAAAIDAFLLRT</sequence>
<dbReference type="SUPFAM" id="SSF46548">
    <property type="entry name" value="alpha-helical ferredoxin"/>
    <property type="match status" value="1"/>
</dbReference>
<dbReference type="Gene3D" id="3.50.50.60">
    <property type="entry name" value="FAD/NAD(P)-binding domain"/>
    <property type="match status" value="2"/>
</dbReference>
<proteinExistence type="predicted"/>
<dbReference type="InterPro" id="IPR009051">
    <property type="entry name" value="Helical_ferredxn"/>
</dbReference>
<dbReference type="Pfam" id="PF07992">
    <property type="entry name" value="Pyr_redox_2"/>
    <property type="match status" value="1"/>
</dbReference>
<dbReference type="AlphaFoldDB" id="A0A833L2C6"/>
<evidence type="ECO:0000313" key="7">
    <source>
        <dbReference type="EMBL" id="KAF0135097.1"/>
    </source>
</evidence>
<evidence type="ECO:0000256" key="1">
    <source>
        <dbReference type="ARBA" id="ARBA00022605"/>
    </source>
</evidence>
<protein>
    <submittedName>
        <fullName evidence="7">Glutamate synthase (NADPH/NADH) small chain</fullName>
    </submittedName>
</protein>
<reference evidence="7 8" key="1">
    <citation type="submission" date="2019-12" db="EMBL/GenBank/DDBJ databases">
        <authorList>
            <person name="Wolfe R."/>
            <person name="Danczak R."/>
            <person name="Wilkins M."/>
        </authorList>
    </citation>
    <scope>NUCLEOTIDE SEQUENCE [LARGE SCALE GENOMIC DNA]</scope>
    <source>
        <strain evidence="7">X2_MaxBin.013</strain>
    </source>
</reference>
<comment type="pathway">
    <text evidence="4">Amino-acid biosynthesis.</text>
</comment>
<comment type="caution">
    <text evidence="7">The sequence shown here is derived from an EMBL/GenBank/DDBJ whole genome shotgun (WGS) entry which is preliminary data.</text>
</comment>
<dbReference type="InterPro" id="IPR023753">
    <property type="entry name" value="FAD/NAD-binding_dom"/>
</dbReference>
<evidence type="ECO:0000313" key="8">
    <source>
        <dbReference type="Proteomes" id="UP000488506"/>
    </source>
</evidence>
<feature type="domain" description="FAD/NAD(P)-binding" evidence="5">
    <location>
        <begin position="144"/>
        <end position="393"/>
    </location>
</feature>
<dbReference type="PANTHER" id="PTHR43100:SF1">
    <property type="entry name" value="GLUTAMATE SYNTHASE [NADPH] SMALL CHAIN"/>
    <property type="match status" value="1"/>
</dbReference>
<keyword evidence="2" id="KW-0560">Oxidoreductase</keyword>
<name>A0A833L2C6_UNCSA</name>
<evidence type="ECO:0000256" key="2">
    <source>
        <dbReference type="ARBA" id="ARBA00023002"/>
    </source>
</evidence>
<dbReference type="Proteomes" id="UP000488506">
    <property type="component" value="Unassembled WGS sequence"/>
</dbReference>
<dbReference type="PRINTS" id="PR00419">
    <property type="entry name" value="ADXRDTASE"/>
</dbReference>
<dbReference type="InterPro" id="IPR006005">
    <property type="entry name" value="Glut_synth_ssu1"/>
</dbReference>
<feature type="domain" description="Dihydroprymidine dehydrogenase" evidence="6">
    <location>
        <begin position="24"/>
        <end position="131"/>
    </location>
</feature>
<dbReference type="NCBIfam" id="TIGR01317">
    <property type="entry name" value="GOGAT_sm_gam"/>
    <property type="match status" value="1"/>
</dbReference>
<dbReference type="InterPro" id="IPR036188">
    <property type="entry name" value="FAD/NAD-bd_sf"/>
</dbReference>
<gene>
    <name evidence="7" type="ORF">FD145_235</name>
</gene>
<dbReference type="Gene3D" id="1.10.1060.10">
    <property type="entry name" value="Alpha-helical ferredoxin"/>
    <property type="match status" value="1"/>
</dbReference>
<dbReference type="InterPro" id="IPR051394">
    <property type="entry name" value="Glutamate_Synthase"/>
</dbReference>
<dbReference type="GO" id="GO:0006537">
    <property type="term" value="P:glutamate biosynthetic process"/>
    <property type="evidence" value="ECO:0007669"/>
    <property type="project" value="UniProtKB-KW"/>
</dbReference>
<dbReference type="EMBL" id="WPAF01000002">
    <property type="protein sequence ID" value="KAF0135097.1"/>
    <property type="molecule type" value="Genomic_DNA"/>
</dbReference>
<evidence type="ECO:0000256" key="4">
    <source>
        <dbReference type="ARBA" id="ARBA00029440"/>
    </source>
</evidence>